<dbReference type="RefSeq" id="XP_023653259.1">
    <property type="nucleotide sequence ID" value="XM_023797491.2"/>
</dbReference>
<feature type="transmembrane region" description="Helical" evidence="3">
    <location>
        <begin position="48"/>
        <end position="68"/>
    </location>
</feature>
<keyword evidence="3" id="KW-0812">Transmembrane</keyword>
<evidence type="ECO:0000313" key="5">
    <source>
        <dbReference type="Ensembl" id="ENSPKIP00000005818.1"/>
    </source>
</evidence>
<keyword evidence="3" id="KW-0472">Membrane</keyword>
<dbReference type="InterPro" id="IPR016187">
    <property type="entry name" value="CTDL_fold"/>
</dbReference>
<proteinExistence type="predicted"/>
<dbReference type="SUPFAM" id="SSF56436">
    <property type="entry name" value="C-type lectin-like"/>
    <property type="match status" value="1"/>
</dbReference>
<accession>A0A3B3QI74</accession>
<dbReference type="PANTHER" id="PTHR22803">
    <property type="entry name" value="MANNOSE, PHOSPHOLIPASE, LECTIN RECEPTOR RELATED"/>
    <property type="match status" value="1"/>
</dbReference>
<keyword evidence="6" id="KW-1185">Reference proteome</keyword>
<dbReference type="Pfam" id="PF00059">
    <property type="entry name" value="Lectin_C"/>
    <property type="match status" value="1"/>
</dbReference>
<dbReference type="InterPro" id="IPR016186">
    <property type="entry name" value="C-type_lectin-like/link_sf"/>
</dbReference>
<evidence type="ECO:0000256" key="1">
    <source>
        <dbReference type="ARBA" id="ARBA00022734"/>
    </source>
</evidence>
<dbReference type="GO" id="GO:0030246">
    <property type="term" value="F:carbohydrate binding"/>
    <property type="evidence" value="ECO:0007669"/>
    <property type="project" value="UniProtKB-KW"/>
</dbReference>
<dbReference type="OrthoDB" id="2142683at2759"/>
<dbReference type="KEGG" id="pki:111836349"/>
<dbReference type="PROSITE" id="PS50041">
    <property type="entry name" value="C_TYPE_LECTIN_2"/>
    <property type="match status" value="1"/>
</dbReference>
<dbReference type="InterPro" id="IPR033989">
    <property type="entry name" value="CD209-like_CTLD"/>
</dbReference>
<protein>
    <submittedName>
        <fullName evidence="5">Asialoglycoprotein receptor 1-like</fullName>
    </submittedName>
</protein>
<dbReference type="SMART" id="SM00034">
    <property type="entry name" value="CLECT"/>
    <property type="match status" value="1"/>
</dbReference>
<evidence type="ECO:0000256" key="2">
    <source>
        <dbReference type="ARBA" id="ARBA00023157"/>
    </source>
</evidence>
<evidence type="ECO:0000259" key="4">
    <source>
        <dbReference type="PROSITE" id="PS50041"/>
    </source>
</evidence>
<name>A0A3B3QI74_9TELE</name>
<dbReference type="InterPro" id="IPR050111">
    <property type="entry name" value="C-type_lectin/snaclec_domain"/>
</dbReference>
<reference evidence="5" key="2">
    <citation type="submission" date="2025-09" db="UniProtKB">
        <authorList>
            <consortium name="Ensembl"/>
        </authorList>
    </citation>
    <scope>IDENTIFICATION</scope>
</reference>
<evidence type="ECO:0000256" key="3">
    <source>
        <dbReference type="SAM" id="Phobius"/>
    </source>
</evidence>
<dbReference type="GeneTree" id="ENSGT00940000165297"/>
<dbReference type="CDD" id="cd03590">
    <property type="entry name" value="CLECT_DC-SIGN_like"/>
    <property type="match status" value="1"/>
</dbReference>
<keyword evidence="2" id="KW-1015">Disulfide bond</keyword>
<keyword evidence="1" id="KW-0430">Lectin</keyword>
<dbReference type="InterPro" id="IPR018378">
    <property type="entry name" value="C-type_lectin_CS"/>
</dbReference>
<dbReference type="Proteomes" id="UP000261540">
    <property type="component" value="Unplaced"/>
</dbReference>
<dbReference type="RefSeq" id="XP_023653261.1">
    <property type="nucleotide sequence ID" value="XM_023797493.2"/>
</dbReference>
<dbReference type="AlphaFoldDB" id="A0A3B3QI74"/>
<dbReference type="CTD" id="101882127"/>
<dbReference type="GeneID" id="111836349"/>
<feature type="domain" description="C-type lectin" evidence="4">
    <location>
        <begin position="173"/>
        <end position="291"/>
    </location>
</feature>
<dbReference type="Ensembl" id="ENSPKIT00000029831.1">
    <property type="protein sequence ID" value="ENSPKIP00000005818.1"/>
    <property type="gene ID" value="ENSPKIG00000022351.1"/>
</dbReference>
<dbReference type="Gene3D" id="3.10.100.10">
    <property type="entry name" value="Mannose-Binding Protein A, subunit A"/>
    <property type="match status" value="1"/>
</dbReference>
<reference evidence="5" key="1">
    <citation type="submission" date="2025-08" db="UniProtKB">
        <authorList>
            <consortium name="Ensembl"/>
        </authorList>
    </citation>
    <scope>IDENTIFICATION</scope>
</reference>
<dbReference type="InterPro" id="IPR001304">
    <property type="entry name" value="C-type_lectin-like"/>
</dbReference>
<dbReference type="PROSITE" id="PS00615">
    <property type="entry name" value="C_TYPE_LECTIN_1"/>
    <property type="match status" value="1"/>
</dbReference>
<dbReference type="STRING" id="1676925.ENSPKIP00000005818"/>
<evidence type="ECO:0000313" key="6">
    <source>
        <dbReference type="Proteomes" id="UP000261540"/>
    </source>
</evidence>
<keyword evidence="3" id="KW-1133">Transmembrane helix</keyword>
<sequence>MKEPETRNNEYRDDFECMDTNEDRVFWKKDPAPPTTSAWRAGRAPSQLCAVLSVSILLLLSLIIALSVSNAKVDRRFTVLEDTVANISTLLTSVTTKLHMGKDTDENFHTDISKLKVSMETVENQLTSVIKSLKAIDELEPLKTQVSELKCSIDKMTKNVSTAGCCPVDWTFYSTACYYFSRQAMSWDSAKEYCTSKHSSLVMLRDDAEWTFVSRRTMPQYYWIGLTDERTGTWEWVDGTPYVMDRRRWKPNQPDNWRHHGLGGGEDCAHLHDDGRLNDDHCSRLYRFVCKAIVSEAPE</sequence>
<organism evidence="5 6">
    <name type="scientific">Paramormyrops kingsleyae</name>
    <dbReference type="NCBI Taxonomy" id="1676925"/>
    <lineage>
        <taxon>Eukaryota</taxon>
        <taxon>Metazoa</taxon>
        <taxon>Chordata</taxon>
        <taxon>Craniata</taxon>
        <taxon>Vertebrata</taxon>
        <taxon>Euteleostomi</taxon>
        <taxon>Actinopterygii</taxon>
        <taxon>Neopterygii</taxon>
        <taxon>Teleostei</taxon>
        <taxon>Osteoglossocephala</taxon>
        <taxon>Osteoglossomorpha</taxon>
        <taxon>Osteoglossiformes</taxon>
        <taxon>Mormyridae</taxon>
        <taxon>Paramormyrops</taxon>
    </lineage>
</organism>